<evidence type="ECO:0000313" key="4">
    <source>
        <dbReference type="EMBL" id="KAK9874980.1"/>
    </source>
</evidence>
<keyword evidence="3" id="KW-0732">Signal</keyword>
<sequence length="219" mass="24261">MIGSLTRNGLGVLALLTYCLCQNYGGGQPQYNQPQQYNPQQYNPQQQFNYNRPPPPQILSHKQALNHDGNFKYVFTAENGLAQGESIAPDGSRTGGYTYVDPNGKKISIKYSAGKEGFRILEGDHLPKAPQPIAPLPAPAAQGYVQQPYNSGGRQDDGQYRPELYEKQSYSPAAYQQQAYSAPAPQNIQSNNIENQRDYYDEPGKPHSFGSGYIFEFAG</sequence>
<feature type="compositionally biased region" description="Low complexity" evidence="2">
    <location>
        <begin position="31"/>
        <end position="51"/>
    </location>
</feature>
<dbReference type="AlphaFoldDB" id="A0AAW1U256"/>
<reference evidence="4 5" key="1">
    <citation type="submission" date="2023-03" db="EMBL/GenBank/DDBJ databases">
        <title>Genome insight into feeding habits of ladybird beetles.</title>
        <authorList>
            <person name="Li H.-S."/>
            <person name="Huang Y.-H."/>
            <person name="Pang H."/>
        </authorList>
    </citation>
    <scope>NUCLEOTIDE SEQUENCE [LARGE SCALE GENOMIC DNA]</scope>
    <source>
        <strain evidence="4">SYSU_2023b</strain>
        <tissue evidence="4">Whole body</tissue>
    </source>
</reference>
<dbReference type="PANTHER" id="PTHR10380:SF238">
    <property type="entry name" value="CUTICULAR PROTEIN 65EA-RELATED"/>
    <property type="match status" value="1"/>
</dbReference>
<feature type="region of interest" description="Disordered" evidence="2">
    <location>
        <begin position="31"/>
        <end position="55"/>
    </location>
</feature>
<dbReference type="Proteomes" id="UP001431783">
    <property type="component" value="Unassembled WGS sequence"/>
</dbReference>
<organism evidence="4 5">
    <name type="scientific">Henosepilachna vigintioctopunctata</name>
    <dbReference type="NCBI Taxonomy" id="420089"/>
    <lineage>
        <taxon>Eukaryota</taxon>
        <taxon>Metazoa</taxon>
        <taxon>Ecdysozoa</taxon>
        <taxon>Arthropoda</taxon>
        <taxon>Hexapoda</taxon>
        <taxon>Insecta</taxon>
        <taxon>Pterygota</taxon>
        <taxon>Neoptera</taxon>
        <taxon>Endopterygota</taxon>
        <taxon>Coleoptera</taxon>
        <taxon>Polyphaga</taxon>
        <taxon>Cucujiformia</taxon>
        <taxon>Coccinelloidea</taxon>
        <taxon>Coccinellidae</taxon>
        <taxon>Epilachninae</taxon>
        <taxon>Epilachnini</taxon>
        <taxon>Henosepilachna</taxon>
    </lineage>
</organism>
<dbReference type="InterPro" id="IPR000618">
    <property type="entry name" value="Insect_cuticle"/>
</dbReference>
<feature type="chain" id="PRO_5043374006" evidence="3">
    <location>
        <begin position="22"/>
        <end position="219"/>
    </location>
</feature>
<evidence type="ECO:0000256" key="3">
    <source>
        <dbReference type="SAM" id="SignalP"/>
    </source>
</evidence>
<gene>
    <name evidence="4" type="ORF">WA026_005796</name>
</gene>
<dbReference type="PANTHER" id="PTHR10380">
    <property type="entry name" value="CUTICLE PROTEIN"/>
    <property type="match status" value="1"/>
</dbReference>
<protein>
    <submittedName>
        <fullName evidence="4">Uncharacterized protein</fullName>
    </submittedName>
</protein>
<dbReference type="Pfam" id="PF00379">
    <property type="entry name" value="Chitin_bind_4"/>
    <property type="match status" value="1"/>
</dbReference>
<evidence type="ECO:0000256" key="1">
    <source>
        <dbReference type="PROSITE-ProRule" id="PRU00497"/>
    </source>
</evidence>
<dbReference type="InterPro" id="IPR050468">
    <property type="entry name" value="Cuticle_Struct_Prot"/>
</dbReference>
<accession>A0AAW1U256</accession>
<dbReference type="GO" id="GO:0062129">
    <property type="term" value="C:chitin-based extracellular matrix"/>
    <property type="evidence" value="ECO:0007669"/>
    <property type="project" value="TreeGrafter"/>
</dbReference>
<name>A0AAW1U256_9CUCU</name>
<dbReference type="EMBL" id="JARQZJ010000032">
    <property type="protein sequence ID" value="KAK9874980.1"/>
    <property type="molecule type" value="Genomic_DNA"/>
</dbReference>
<keyword evidence="5" id="KW-1185">Reference proteome</keyword>
<comment type="caution">
    <text evidence="4">The sequence shown here is derived from an EMBL/GenBank/DDBJ whole genome shotgun (WGS) entry which is preliminary data.</text>
</comment>
<evidence type="ECO:0000313" key="5">
    <source>
        <dbReference type="Proteomes" id="UP001431783"/>
    </source>
</evidence>
<keyword evidence="1" id="KW-0193">Cuticle</keyword>
<proteinExistence type="predicted"/>
<feature type="region of interest" description="Disordered" evidence="2">
    <location>
        <begin position="164"/>
        <end position="188"/>
    </location>
</feature>
<dbReference type="GO" id="GO:0008010">
    <property type="term" value="F:structural constituent of chitin-based larval cuticle"/>
    <property type="evidence" value="ECO:0007669"/>
    <property type="project" value="TreeGrafter"/>
</dbReference>
<feature type="compositionally biased region" description="Low complexity" evidence="2">
    <location>
        <begin position="168"/>
        <end position="186"/>
    </location>
</feature>
<dbReference type="PROSITE" id="PS51155">
    <property type="entry name" value="CHIT_BIND_RR_2"/>
    <property type="match status" value="1"/>
</dbReference>
<feature type="signal peptide" evidence="3">
    <location>
        <begin position="1"/>
        <end position="21"/>
    </location>
</feature>
<evidence type="ECO:0000256" key="2">
    <source>
        <dbReference type="SAM" id="MobiDB-lite"/>
    </source>
</evidence>